<keyword evidence="4" id="KW-1185">Reference proteome</keyword>
<feature type="region of interest" description="Disordered" evidence="1">
    <location>
        <begin position="90"/>
        <end position="127"/>
    </location>
</feature>
<dbReference type="RefSeq" id="XP_954827.1">
    <property type="nucleotide sequence ID" value="XM_949734.1"/>
</dbReference>
<feature type="compositionally biased region" description="Polar residues" evidence="1">
    <location>
        <begin position="90"/>
        <end position="120"/>
    </location>
</feature>
<sequence length="467" mass="54993">MFISIFIAHIIIAVNSYHTNPKPCVHYYKLNSILDDNVSLHNDLFKHPEFQLHLPPTSNSLPLFNKHLFTTKPLDSSDSDLNNLIASDSTSVSPDFSDSNPLTHETQLQNESKAAKNETSVFPGEEPSEVLEEHDIMKMLKNKQINEFRHKNTIDQNHMLTFRFERPCDVYVLNYSIIDLDFMEYIYLSCKVLEKLKVFKDDIVKKVLDEVITDFNVPVWLSTPFYYSLARNNDITDFILITYYYIDKFCMNNNSELGSKEIKQHFNKPSDPKGSPDNTIQLMNKLIKDGNPFKIKEYLLNDLYRLNITCHELMNWKQDGTYENLLEKFVDQDLKQLYLTEKEKLRRNIKLYKKVIFNNRISHNTGLVQLINYYTNYFKMPIYIMNTTPFPSDSLKLKLKLFGVKDNTLLNIISDFSCFNKLDKRIPIHYFDNYLPNLMAINDKNDLEYFLIQLLQSFHLINNHFSV</sequence>
<dbReference type="GeneID" id="3864875"/>
<organism evidence="3 4">
    <name type="scientific">Theileria annulata</name>
    <dbReference type="NCBI Taxonomy" id="5874"/>
    <lineage>
        <taxon>Eukaryota</taxon>
        <taxon>Sar</taxon>
        <taxon>Alveolata</taxon>
        <taxon>Apicomplexa</taxon>
        <taxon>Aconoidasida</taxon>
        <taxon>Piroplasmida</taxon>
        <taxon>Theileriidae</taxon>
        <taxon>Theileria</taxon>
    </lineage>
</organism>
<gene>
    <name evidence="3" type="ORF">TA05270</name>
</gene>
<keyword evidence="2" id="KW-0732">Signal</keyword>
<name>Q4UCV0_THEAN</name>
<dbReference type="AlphaFoldDB" id="Q4UCV0"/>
<dbReference type="eggNOG" id="ENOG502T1X0">
    <property type="taxonomic scope" value="Eukaryota"/>
</dbReference>
<dbReference type="InParanoid" id="Q4UCV0"/>
<proteinExistence type="predicted"/>
<evidence type="ECO:0000313" key="3">
    <source>
        <dbReference type="EMBL" id="CAI75351.1"/>
    </source>
</evidence>
<dbReference type="EMBL" id="CR940352">
    <property type="protein sequence ID" value="CAI75351.1"/>
    <property type="molecule type" value="Genomic_DNA"/>
</dbReference>
<dbReference type="VEuPathDB" id="PiroplasmaDB:TA05270"/>
<evidence type="ECO:0000256" key="1">
    <source>
        <dbReference type="SAM" id="MobiDB-lite"/>
    </source>
</evidence>
<evidence type="ECO:0000313" key="4">
    <source>
        <dbReference type="Proteomes" id="UP000001950"/>
    </source>
</evidence>
<feature type="signal peptide" evidence="2">
    <location>
        <begin position="1"/>
        <end position="16"/>
    </location>
</feature>
<protein>
    <submittedName>
        <fullName evidence="3">Uncharacterized protein</fullName>
    </submittedName>
</protein>
<dbReference type="OrthoDB" id="417952at2759"/>
<accession>Q4UCV0</accession>
<dbReference type="OMA" id="IPIHYFD"/>
<dbReference type="Proteomes" id="UP000001950">
    <property type="component" value="Chromosome 3"/>
</dbReference>
<dbReference type="KEGG" id="tan:TA05270"/>
<feature type="chain" id="PRO_5004244379" evidence="2">
    <location>
        <begin position="17"/>
        <end position="467"/>
    </location>
</feature>
<reference evidence="3 4" key="1">
    <citation type="journal article" date="2005" name="Science">
        <title>Genome of the host-cell transforming parasite Theileria annulata compared with T. parva.</title>
        <authorList>
            <person name="Pain A."/>
            <person name="Renauld H."/>
            <person name="Berriman M."/>
            <person name="Murphy L."/>
            <person name="Yeats C.A."/>
            <person name="Weir W."/>
            <person name="Kerhornou A."/>
            <person name="Aslett M."/>
            <person name="Bishop R."/>
            <person name="Bouchier C."/>
            <person name="Cochet M."/>
            <person name="Coulson R.M.R."/>
            <person name="Cronin A."/>
            <person name="de Villiers E.P."/>
            <person name="Fraser A."/>
            <person name="Fosker N."/>
            <person name="Gardner M."/>
            <person name="Goble A."/>
            <person name="Griffiths-Jones S."/>
            <person name="Harris D.E."/>
            <person name="Katzer F."/>
            <person name="Larke N."/>
            <person name="Lord A."/>
            <person name="Maser P."/>
            <person name="McKellar S."/>
            <person name="Mooney P."/>
            <person name="Morton F."/>
            <person name="Nene V."/>
            <person name="O'Neil S."/>
            <person name="Price C."/>
            <person name="Quail M.A."/>
            <person name="Rabbinowitsch E."/>
            <person name="Rawlings N.D."/>
            <person name="Rutter S."/>
            <person name="Saunders D."/>
            <person name="Seeger K."/>
            <person name="Shah T."/>
            <person name="Squares R."/>
            <person name="Squares S."/>
            <person name="Tivey A."/>
            <person name="Walker A.R."/>
            <person name="Woodward J."/>
            <person name="Dobbelaere D.A.E."/>
            <person name="Langsley G."/>
            <person name="Rajandream M.A."/>
            <person name="McKeever D."/>
            <person name="Shiels B."/>
            <person name="Tait A."/>
            <person name="Barrell B.G."/>
            <person name="Hall N."/>
        </authorList>
    </citation>
    <scope>NUCLEOTIDE SEQUENCE [LARGE SCALE GENOMIC DNA]</scope>
    <source>
        <strain evidence="4">Ankara</strain>
    </source>
</reference>
<evidence type="ECO:0000256" key="2">
    <source>
        <dbReference type="SAM" id="SignalP"/>
    </source>
</evidence>